<dbReference type="Proteomes" id="UP000660862">
    <property type="component" value="Unassembled WGS sequence"/>
</dbReference>
<dbReference type="GO" id="GO:0000160">
    <property type="term" value="P:phosphorelay signal transduction system"/>
    <property type="evidence" value="ECO:0007669"/>
    <property type="project" value="InterPro"/>
</dbReference>
<dbReference type="SMART" id="SM00421">
    <property type="entry name" value="HTH_LUXR"/>
    <property type="match status" value="1"/>
</dbReference>
<dbReference type="InterPro" id="IPR016032">
    <property type="entry name" value="Sig_transdc_resp-reg_C-effctor"/>
</dbReference>
<reference evidence="4" key="1">
    <citation type="journal article" date="2014" name="Int. J. Syst. Evol. Microbiol.">
        <title>Complete genome sequence of Corynebacterium casei LMG S-19264T (=DSM 44701T), isolated from a smear-ripened cheese.</title>
        <authorList>
            <consortium name="US DOE Joint Genome Institute (JGI-PGF)"/>
            <person name="Walter F."/>
            <person name="Albersmeier A."/>
            <person name="Kalinowski J."/>
            <person name="Ruckert C."/>
        </authorList>
    </citation>
    <scope>NUCLEOTIDE SEQUENCE</scope>
    <source>
        <strain evidence="4">CGMCC 1.12195</strain>
    </source>
</reference>
<evidence type="ECO:0000256" key="2">
    <source>
        <dbReference type="PROSITE-ProRule" id="PRU00169"/>
    </source>
</evidence>
<comment type="caution">
    <text evidence="4">The sequence shown here is derived from an EMBL/GenBank/DDBJ whole genome shotgun (WGS) entry which is preliminary data.</text>
</comment>
<comment type="caution">
    <text evidence="2">Lacks conserved residue(s) required for the propagation of feature annotation.</text>
</comment>
<sequence length="213" mass="23892">MKVIIKEAYPVMRIGLKRLITNYCPCQIISCADVSQTIEAIGESRQQIDLLVFGMHMDEVADMKRVLATAKPQVQRNDIRVLVISDMCESVYAPLCISAGAKGFISPHEPVEVVLAAIKAILLGGMFVNRLLARHPVMQQIVNKGELNVFDLFSCREQEIAEYLLKNTSLQDVGEKLNLSYTTVATYRDRILKKANVKQISHLSKLIGHRHES</sequence>
<protein>
    <submittedName>
        <fullName evidence="4">DNA-binding response regulator</fullName>
    </submittedName>
</protein>
<dbReference type="InterPro" id="IPR001789">
    <property type="entry name" value="Sig_transdc_resp-reg_receiver"/>
</dbReference>
<dbReference type="RefSeq" id="WP_188504099.1">
    <property type="nucleotide sequence ID" value="NZ_BMER01000001.1"/>
</dbReference>
<dbReference type="InterPro" id="IPR051015">
    <property type="entry name" value="EvgA-like"/>
</dbReference>
<dbReference type="AlphaFoldDB" id="A0A917HBT0"/>
<dbReference type="Gene3D" id="3.40.50.2300">
    <property type="match status" value="1"/>
</dbReference>
<reference evidence="4" key="2">
    <citation type="submission" date="2020-09" db="EMBL/GenBank/DDBJ databases">
        <authorList>
            <person name="Sun Q."/>
            <person name="Zhou Y."/>
        </authorList>
    </citation>
    <scope>NUCLEOTIDE SEQUENCE</scope>
    <source>
        <strain evidence="4">CGMCC 1.12195</strain>
    </source>
</reference>
<gene>
    <name evidence="4" type="primary">gacA</name>
    <name evidence="4" type="ORF">GCM10007415_02190</name>
</gene>
<name>A0A917HBT0_9SPHI</name>
<keyword evidence="1 4" id="KW-0238">DNA-binding</keyword>
<evidence type="ECO:0000259" key="3">
    <source>
        <dbReference type="PROSITE" id="PS50110"/>
    </source>
</evidence>
<evidence type="ECO:0000313" key="5">
    <source>
        <dbReference type="Proteomes" id="UP000660862"/>
    </source>
</evidence>
<accession>A0A917HBT0</accession>
<dbReference type="SUPFAM" id="SSF46894">
    <property type="entry name" value="C-terminal effector domain of the bipartite response regulators"/>
    <property type="match status" value="1"/>
</dbReference>
<dbReference type="InterPro" id="IPR011006">
    <property type="entry name" value="CheY-like_superfamily"/>
</dbReference>
<evidence type="ECO:0000313" key="4">
    <source>
        <dbReference type="EMBL" id="GGG74298.1"/>
    </source>
</evidence>
<dbReference type="PANTHER" id="PTHR45566:SF1">
    <property type="entry name" value="HTH-TYPE TRANSCRIPTIONAL REGULATOR YHJB-RELATED"/>
    <property type="match status" value="1"/>
</dbReference>
<dbReference type="EMBL" id="BMER01000001">
    <property type="protein sequence ID" value="GGG74298.1"/>
    <property type="molecule type" value="Genomic_DNA"/>
</dbReference>
<dbReference type="InterPro" id="IPR000792">
    <property type="entry name" value="Tscrpt_reg_LuxR_C"/>
</dbReference>
<dbReference type="PROSITE" id="PS50110">
    <property type="entry name" value="RESPONSE_REGULATORY"/>
    <property type="match status" value="1"/>
</dbReference>
<evidence type="ECO:0000256" key="1">
    <source>
        <dbReference type="ARBA" id="ARBA00023125"/>
    </source>
</evidence>
<proteinExistence type="predicted"/>
<feature type="domain" description="Response regulatory" evidence="3">
    <location>
        <begin position="2"/>
        <end position="122"/>
    </location>
</feature>
<dbReference type="GO" id="GO:0006355">
    <property type="term" value="P:regulation of DNA-templated transcription"/>
    <property type="evidence" value="ECO:0007669"/>
    <property type="project" value="InterPro"/>
</dbReference>
<dbReference type="GO" id="GO:0003677">
    <property type="term" value="F:DNA binding"/>
    <property type="evidence" value="ECO:0007669"/>
    <property type="project" value="UniProtKB-KW"/>
</dbReference>
<dbReference type="SUPFAM" id="SSF52172">
    <property type="entry name" value="CheY-like"/>
    <property type="match status" value="1"/>
</dbReference>
<organism evidence="4 5">
    <name type="scientific">Parapedobacter pyrenivorans</name>
    <dbReference type="NCBI Taxonomy" id="1305674"/>
    <lineage>
        <taxon>Bacteria</taxon>
        <taxon>Pseudomonadati</taxon>
        <taxon>Bacteroidota</taxon>
        <taxon>Sphingobacteriia</taxon>
        <taxon>Sphingobacteriales</taxon>
        <taxon>Sphingobacteriaceae</taxon>
        <taxon>Parapedobacter</taxon>
    </lineage>
</organism>
<keyword evidence="5" id="KW-1185">Reference proteome</keyword>
<dbReference type="Pfam" id="PF00196">
    <property type="entry name" value="GerE"/>
    <property type="match status" value="1"/>
</dbReference>
<dbReference type="PANTHER" id="PTHR45566">
    <property type="entry name" value="HTH-TYPE TRANSCRIPTIONAL REGULATOR YHJB-RELATED"/>
    <property type="match status" value="1"/>
</dbReference>